<evidence type="ECO:0000256" key="7">
    <source>
        <dbReference type="ARBA" id="ARBA00022763"/>
    </source>
</evidence>
<gene>
    <name evidence="12 15" type="primary">recF</name>
    <name evidence="15" type="ORF">H9892_06210</name>
</gene>
<dbReference type="InterPro" id="IPR042174">
    <property type="entry name" value="RecF_2"/>
</dbReference>
<evidence type="ECO:0000256" key="12">
    <source>
        <dbReference type="HAMAP-Rule" id="MF_00365"/>
    </source>
</evidence>
<keyword evidence="4 12" id="KW-0963">Cytoplasm</keyword>
<evidence type="ECO:0000256" key="9">
    <source>
        <dbReference type="ARBA" id="ARBA00023125"/>
    </source>
</evidence>
<organism evidence="15 16">
    <name type="scientific">Candidatus Protoclostridium stercorigallinarum</name>
    <dbReference type="NCBI Taxonomy" id="2838741"/>
    <lineage>
        <taxon>Bacteria</taxon>
        <taxon>Bacillati</taxon>
        <taxon>Bacillota</taxon>
        <taxon>Clostridia</taxon>
        <taxon>Candidatus Protoclostridium</taxon>
    </lineage>
</organism>
<comment type="similarity">
    <text evidence="2 12 13">Belongs to the RecF family.</text>
</comment>
<dbReference type="Pfam" id="PF02463">
    <property type="entry name" value="SMC_N"/>
    <property type="match status" value="1"/>
</dbReference>
<evidence type="ECO:0000259" key="14">
    <source>
        <dbReference type="Pfam" id="PF02463"/>
    </source>
</evidence>
<dbReference type="EMBL" id="DXHS01000099">
    <property type="protein sequence ID" value="HIW02916.1"/>
    <property type="molecule type" value="Genomic_DNA"/>
</dbReference>
<dbReference type="GO" id="GO:0005737">
    <property type="term" value="C:cytoplasm"/>
    <property type="evidence" value="ECO:0007669"/>
    <property type="project" value="UniProtKB-SubCell"/>
</dbReference>
<evidence type="ECO:0000256" key="10">
    <source>
        <dbReference type="ARBA" id="ARBA00023204"/>
    </source>
</evidence>
<comment type="caution">
    <text evidence="15">The sequence shown here is derived from an EMBL/GenBank/DDBJ whole genome shotgun (WGS) entry which is preliminary data.</text>
</comment>
<evidence type="ECO:0000256" key="6">
    <source>
        <dbReference type="ARBA" id="ARBA00022741"/>
    </source>
</evidence>
<keyword evidence="8 12" id="KW-0067">ATP-binding</keyword>
<accession>A0A9D1TSU2</accession>
<dbReference type="SUPFAM" id="SSF52540">
    <property type="entry name" value="P-loop containing nucleoside triphosphate hydrolases"/>
    <property type="match status" value="1"/>
</dbReference>
<feature type="domain" description="RecF/RecN/SMC N-terminal" evidence="14">
    <location>
        <begin position="3"/>
        <end position="330"/>
    </location>
</feature>
<dbReference type="InterPro" id="IPR027417">
    <property type="entry name" value="P-loop_NTPase"/>
</dbReference>
<evidence type="ECO:0000313" key="15">
    <source>
        <dbReference type="EMBL" id="HIW02916.1"/>
    </source>
</evidence>
<reference evidence="15" key="2">
    <citation type="submission" date="2021-04" db="EMBL/GenBank/DDBJ databases">
        <authorList>
            <person name="Gilroy R."/>
        </authorList>
    </citation>
    <scope>NUCLEOTIDE SEQUENCE</scope>
    <source>
        <strain evidence="15">12435</strain>
    </source>
</reference>
<keyword evidence="10 12" id="KW-0234">DNA repair</keyword>
<reference evidence="15" key="1">
    <citation type="journal article" date="2021" name="PeerJ">
        <title>Extensive microbial diversity within the chicken gut microbiome revealed by metagenomics and culture.</title>
        <authorList>
            <person name="Gilroy R."/>
            <person name="Ravi A."/>
            <person name="Getino M."/>
            <person name="Pursley I."/>
            <person name="Horton D.L."/>
            <person name="Alikhan N.F."/>
            <person name="Baker D."/>
            <person name="Gharbi K."/>
            <person name="Hall N."/>
            <person name="Watson M."/>
            <person name="Adriaenssens E.M."/>
            <person name="Foster-Nyarko E."/>
            <person name="Jarju S."/>
            <person name="Secka A."/>
            <person name="Antonio M."/>
            <person name="Oren A."/>
            <person name="Chaudhuri R.R."/>
            <person name="La Ragione R."/>
            <person name="Hildebrand F."/>
            <person name="Pallen M.J."/>
        </authorList>
    </citation>
    <scope>NUCLEOTIDE SEQUENCE</scope>
    <source>
        <strain evidence="15">12435</strain>
    </source>
</reference>
<dbReference type="NCBIfam" id="TIGR00611">
    <property type="entry name" value="recf"/>
    <property type="match status" value="1"/>
</dbReference>
<dbReference type="AlphaFoldDB" id="A0A9D1TSU2"/>
<sequence length="363" mass="40481">MVIERLKITDYRNYASAEIFPGRGVNLFMGDNAQGKTNLLESIRLASVGRSARTTRWQELIRWGTKAATVNVRVRSAAGADEVTVRLDGSKQVLVNGFPIARMGELMGVVKTVLFTPDELRIVKEGPGERRRFADIALCQLSRGYFYALTRYNRILAQRNKLLKGDPTDAELTVWDMQLAREGARVTRTRRKFVERLAVLAEEVHKDISGGEKLEVGYEGAPGDELGEIETGLLASLEKSRSRDRQFAVTHVGPQRDDLSIKADGIDLRSFGSQGQQRSAALSLKLAEMELLGREGGEYPVLLLDDVLSELDERRQSKLIEKIRSYQTVITCTHLTADVREKIGEVTEFAVRGGTVEMQGARK</sequence>
<comment type="subcellular location">
    <subcellularLocation>
        <location evidence="1 12 13">Cytoplasm</location>
    </subcellularLocation>
</comment>
<evidence type="ECO:0000256" key="1">
    <source>
        <dbReference type="ARBA" id="ARBA00004496"/>
    </source>
</evidence>
<evidence type="ECO:0000256" key="4">
    <source>
        <dbReference type="ARBA" id="ARBA00022490"/>
    </source>
</evidence>
<dbReference type="GO" id="GO:0009432">
    <property type="term" value="P:SOS response"/>
    <property type="evidence" value="ECO:0007669"/>
    <property type="project" value="UniProtKB-UniRule"/>
</dbReference>
<dbReference type="GO" id="GO:0005524">
    <property type="term" value="F:ATP binding"/>
    <property type="evidence" value="ECO:0007669"/>
    <property type="project" value="UniProtKB-UniRule"/>
</dbReference>
<proteinExistence type="inferred from homology"/>
<dbReference type="GO" id="GO:0003697">
    <property type="term" value="F:single-stranded DNA binding"/>
    <property type="evidence" value="ECO:0007669"/>
    <property type="project" value="UniProtKB-UniRule"/>
</dbReference>
<dbReference type="InterPro" id="IPR018078">
    <property type="entry name" value="DNA-binding_RecF_CS"/>
</dbReference>
<dbReference type="HAMAP" id="MF_00365">
    <property type="entry name" value="RecF"/>
    <property type="match status" value="1"/>
</dbReference>
<evidence type="ECO:0000256" key="8">
    <source>
        <dbReference type="ARBA" id="ARBA00022840"/>
    </source>
</evidence>
<keyword evidence="9 12" id="KW-0238">DNA-binding</keyword>
<dbReference type="Proteomes" id="UP000823990">
    <property type="component" value="Unassembled WGS sequence"/>
</dbReference>
<dbReference type="Gene3D" id="3.40.50.300">
    <property type="entry name" value="P-loop containing nucleotide triphosphate hydrolases"/>
    <property type="match status" value="1"/>
</dbReference>
<name>A0A9D1TSU2_9FIRM</name>
<dbReference type="GO" id="GO:0000731">
    <property type="term" value="P:DNA synthesis involved in DNA repair"/>
    <property type="evidence" value="ECO:0007669"/>
    <property type="project" value="TreeGrafter"/>
</dbReference>
<evidence type="ECO:0000313" key="16">
    <source>
        <dbReference type="Proteomes" id="UP000823990"/>
    </source>
</evidence>
<comment type="function">
    <text evidence="12 13">The RecF protein is involved in DNA metabolism; it is required for DNA replication and normal SOS inducibility. RecF binds preferentially to single-stranded, linear DNA. It also seems to bind ATP.</text>
</comment>
<dbReference type="InterPro" id="IPR003395">
    <property type="entry name" value="RecF/RecN/SMC_N"/>
</dbReference>
<protein>
    <recommendedName>
        <fullName evidence="3 12">DNA replication and repair protein RecF</fullName>
    </recommendedName>
</protein>
<dbReference type="GO" id="GO:0006260">
    <property type="term" value="P:DNA replication"/>
    <property type="evidence" value="ECO:0007669"/>
    <property type="project" value="UniProtKB-UniRule"/>
</dbReference>
<evidence type="ECO:0000256" key="2">
    <source>
        <dbReference type="ARBA" id="ARBA00008016"/>
    </source>
</evidence>
<dbReference type="GO" id="GO:0006302">
    <property type="term" value="P:double-strand break repair"/>
    <property type="evidence" value="ECO:0007669"/>
    <property type="project" value="TreeGrafter"/>
</dbReference>
<keyword evidence="6 12" id="KW-0547">Nucleotide-binding</keyword>
<dbReference type="InterPro" id="IPR001238">
    <property type="entry name" value="DNA-binding_RecF"/>
</dbReference>
<dbReference type="Gene3D" id="1.20.1050.90">
    <property type="entry name" value="RecF/RecN/SMC, N-terminal domain"/>
    <property type="match status" value="1"/>
</dbReference>
<dbReference type="PANTHER" id="PTHR32182">
    <property type="entry name" value="DNA REPLICATION AND REPAIR PROTEIN RECF"/>
    <property type="match status" value="1"/>
</dbReference>
<evidence type="ECO:0000256" key="11">
    <source>
        <dbReference type="ARBA" id="ARBA00023236"/>
    </source>
</evidence>
<evidence type="ECO:0000256" key="13">
    <source>
        <dbReference type="RuleBase" id="RU000578"/>
    </source>
</evidence>
<evidence type="ECO:0000256" key="5">
    <source>
        <dbReference type="ARBA" id="ARBA00022705"/>
    </source>
</evidence>
<keyword evidence="5 12" id="KW-0235">DNA replication</keyword>
<keyword evidence="11 12" id="KW-0742">SOS response</keyword>
<dbReference type="PROSITE" id="PS00618">
    <property type="entry name" value="RECF_2"/>
    <property type="match status" value="1"/>
</dbReference>
<dbReference type="PANTHER" id="PTHR32182:SF0">
    <property type="entry name" value="DNA REPLICATION AND REPAIR PROTEIN RECF"/>
    <property type="match status" value="1"/>
</dbReference>
<feature type="binding site" evidence="12">
    <location>
        <begin position="30"/>
        <end position="37"/>
    </location>
    <ligand>
        <name>ATP</name>
        <dbReference type="ChEBI" id="CHEBI:30616"/>
    </ligand>
</feature>
<keyword evidence="7 12" id="KW-0227">DNA damage</keyword>
<evidence type="ECO:0000256" key="3">
    <source>
        <dbReference type="ARBA" id="ARBA00020170"/>
    </source>
</evidence>